<dbReference type="EMBL" id="BMAV01010556">
    <property type="protein sequence ID" value="GFY55763.1"/>
    <property type="molecule type" value="Genomic_DNA"/>
</dbReference>
<keyword evidence="2" id="KW-1185">Reference proteome</keyword>
<gene>
    <name evidence="1" type="ORF">TNIN_453951</name>
</gene>
<proteinExistence type="predicted"/>
<dbReference type="AlphaFoldDB" id="A0A8X6XKR7"/>
<comment type="caution">
    <text evidence="1">The sequence shown here is derived from an EMBL/GenBank/DDBJ whole genome shotgun (WGS) entry which is preliminary data.</text>
</comment>
<evidence type="ECO:0000313" key="1">
    <source>
        <dbReference type="EMBL" id="GFY55763.1"/>
    </source>
</evidence>
<evidence type="ECO:0000313" key="2">
    <source>
        <dbReference type="Proteomes" id="UP000886998"/>
    </source>
</evidence>
<feature type="non-terminal residue" evidence="1">
    <location>
        <position position="77"/>
    </location>
</feature>
<organism evidence="1 2">
    <name type="scientific">Trichonephila inaurata madagascariensis</name>
    <dbReference type="NCBI Taxonomy" id="2747483"/>
    <lineage>
        <taxon>Eukaryota</taxon>
        <taxon>Metazoa</taxon>
        <taxon>Ecdysozoa</taxon>
        <taxon>Arthropoda</taxon>
        <taxon>Chelicerata</taxon>
        <taxon>Arachnida</taxon>
        <taxon>Araneae</taxon>
        <taxon>Araneomorphae</taxon>
        <taxon>Entelegynae</taxon>
        <taxon>Araneoidea</taxon>
        <taxon>Nephilidae</taxon>
        <taxon>Trichonephila</taxon>
        <taxon>Trichonephila inaurata</taxon>
    </lineage>
</organism>
<dbReference type="Proteomes" id="UP000886998">
    <property type="component" value="Unassembled WGS sequence"/>
</dbReference>
<protein>
    <submittedName>
        <fullName evidence="1">Uncharacterized protein</fullName>
    </submittedName>
</protein>
<reference evidence="1" key="1">
    <citation type="submission" date="2020-08" db="EMBL/GenBank/DDBJ databases">
        <title>Multicomponent nature underlies the extraordinary mechanical properties of spider dragline silk.</title>
        <authorList>
            <person name="Kono N."/>
            <person name="Nakamura H."/>
            <person name="Mori M."/>
            <person name="Yoshida Y."/>
            <person name="Ohtoshi R."/>
            <person name="Malay A.D."/>
            <person name="Moran D.A.P."/>
            <person name="Tomita M."/>
            <person name="Numata K."/>
            <person name="Arakawa K."/>
        </authorList>
    </citation>
    <scope>NUCLEOTIDE SEQUENCE</scope>
</reference>
<accession>A0A8X6XKR7</accession>
<name>A0A8X6XKR7_9ARAC</name>
<sequence>MVRLHDTYSLLWQCKAAFNFVVLLNEDKKKETDDAKSSSGLLNAEQLMMQKDKMEGGMDALKGVGKELEEGVTKFPK</sequence>